<sequence length="97" mass="10953">MACVYIRRCYYYYYDMVALGHPSKSGRLAQCRKEECLTMFFAVYTSGLICSLGSGPDDYSFLDLCPDPIHPKKWIRPIPGPSGLGLMHIIRGIGTLR</sequence>
<keyword evidence="1" id="KW-1185">Reference proteome</keyword>
<evidence type="ECO:0000313" key="2">
    <source>
        <dbReference type="WBParaSite" id="nRc.2.0.1.t07116-RA"/>
    </source>
</evidence>
<organism evidence="1 2">
    <name type="scientific">Romanomermis culicivorax</name>
    <name type="common">Nematode worm</name>
    <dbReference type="NCBI Taxonomy" id="13658"/>
    <lineage>
        <taxon>Eukaryota</taxon>
        <taxon>Metazoa</taxon>
        <taxon>Ecdysozoa</taxon>
        <taxon>Nematoda</taxon>
        <taxon>Enoplea</taxon>
        <taxon>Dorylaimia</taxon>
        <taxon>Mermithida</taxon>
        <taxon>Mermithoidea</taxon>
        <taxon>Mermithidae</taxon>
        <taxon>Romanomermis</taxon>
    </lineage>
</organism>
<reference evidence="2" key="1">
    <citation type="submission" date="2022-11" db="UniProtKB">
        <authorList>
            <consortium name="WormBaseParasite"/>
        </authorList>
    </citation>
    <scope>IDENTIFICATION</scope>
</reference>
<dbReference type="AlphaFoldDB" id="A0A915HZ45"/>
<dbReference type="WBParaSite" id="nRc.2.0.1.t07116-RA">
    <property type="protein sequence ID" value="nRc.2.0.1.t07116-RA"/>
    <property type="gene ID" value="nRc.2.0.1.g07116"/>
</dbReference>
<accession>A0A915HZ45</accession>
<dbReference type="Proteomes" id="UP000887565">
    <property type="component" value="Unplaced"/>
</dbReference>
<name>A0A915HZ45_ROMCU</name>
<protein>
    <submittedName>
        <fullName evidence="2">Uncharacterized protein</fullName>
    </submittedName>
</protein>
<evidence type="ECO:0000313" key="1">
    <source>
        <dbReference type="Proteomes" id="UP000887565"/>
    </source>
</evidence>
<proteinExistence type="predicted"/>